<name>E3BNJ8_9VIBR</name>
<evidence type="ECO:0008006" key="3">
    <source>
        <dbReference type="Google" id="ProtNLM"/>
    </source>
</evidence>
<dbReference type="Proteomes" id="UP000002943">
    <property type="component" value="Unassembled WGS sequence"/>
</dbReference>
<dbReference type="STRING" id="796620.VIBC2010_15319"/>
<dbReference type="eggNOG" id="COG3313">
    <property type="taxonomic scope" value="Bacteria"/>
</dbReference>
<dbReference type="InterPro" id="IPR010710">
    <property type="entry name" value="DUF1289"/>
</dbReference>
<dbReference type="PANTHER" id="PTHR35175">
    <property type="entry name" value="DUF1289 DOMAIN-CONTAINING PROTEIN"/>
    <property type="match status" value="1"/>
</dbReference>
<evidence type="ECO:0000313" key="1">
    <source>
        <dbReference type="EMBL" id="EFP95417.1"/>
    </source>
</evidence>
<proteinExistence type="predicted"/>
<dbReference type="Pfam" id="PF06945">
    <property type="entry name" value="DUF1289"/>
    <property type="match status" value="1"/>
</dbReference>
<gene>
    <name evidence="1" type="ORF">VIBC2010_15319</name>
</gene>
<reference evidence="1 2" key="1">
    <citation type="journal article" date="2012" name="Int. J. Syst. Evol. Microbiol.">
        <title>Vibrio caribbeanicus sp. nov., isolated from the marine sponge Scleritoderma cyanea.</title>
        <authorList>
            <person name="Hoffmann M."/>
            <person name="Monday S.R."/>
            <person name="Allard M.W."/>
            <person name="Strain E.A."/>
            <person name="Whittaker P."/>
            <person name="Naum M."/>
            <person name="McCarthy P.J."/>
            <person name="Lopez J.V."/>
            <person name="Fischer M."/>
            <person name="Brown E.W."/>
        </authorList>
    </citation>
    <scope>NUCLEOTIDE SEQUENCE [LARGE SCALE GENOMIC DNA]</scope>
    <source>
        <strain evidence="1 2">ATCC BAA-2122</strain>
    </source>
</reference>
<dbReference type="OrthoDB" id="8911262at2"/>
<dbReference type="EMBL" id="AEIU01000096">
    <property type="protein sequence ID" value="EFP95417.1"/>
    <property type="molecule type" value="Genomic_DNA"/>
</dbReference>
<dbReference type="PANTHER" id="PTHR35175:SF1">
    <property type="entry name" value="OXIDOREDUCTASE"/>
    <property type="match status" value="1"/>
</dbReference>
<protein>
    <recommendedName>
        <fullName evidence="3">Fe-S protein</fullName>
    </recommendedName>
</protein>
<comment type="caution">
    <text evidence="1">The sequence shown here is derived from an EMBL/GenBank/DDBJ whole genome shotgun (WGS) entry which is preliminary data.</text>
</comment>
<organism evidence="1 2">
    <name type="scientific">Vibrio caribbeanicus ATCC BAA-2122</name>
    <dbReference type="NCBI Taxonomy" id="796620"/>
    <lineage>
        <taxon>Bacteria</taxon>
        <taxon>Pseudomonadati</taxon>
        <taxon>Pseudomonadota</taxon>
        <taxon>Gammaproteobacteria</taxon>
        <taxon>Vibrionales</taxon>
        <taxon>Vibrionaceae</taxon>
        <taxon>Vibrio</taxon>
    </lineage>
</organism>
<accession>E3BNJ8</accession>
<evidence type="ECO:0000313" key="2">
    <source>
        <dbReference type="Proteomes" id="UP000002943"/>
    </source>
</evidence>
<dbReference type="AlphaFoldDB" id="E3BNJ8"/>
<dbReference type="RefSeq" id="WP_009602776.1">
    <property type="nucleotide sequence ID" value="NZ_AEIU01000096.1"/>
</dbReference>
<sequence>MEQIELFKVPSPCIGVCDSDAKGYCKGCMRNRTERFEWLNMSPSQQLHVIKLCRQRYYRKHKKTHVEMEIEENDPQQTLF</sequence>
<keyword evidence="2" id="KW-1185">Reference proteome</keyword>